<accession>A0A318IYJ3</accession>
<dbReference type="InterPro" id="IPR036895">
    <property type="entry name" value="Uracil-DNA_glycosylase-like_sf"/>
</dbReference>
<dbReference type="AlphaFoldDB" id="A0A318IYJ3"/>
<feature type="domain" description="Uracil-DNA glycosylase-like" evidence="1">
    <location>
        <begin position="36"/>
        <end position="186"/>
    </location>
</feature>
<dbReference type="InterPro" id="IPR026353">
    <property type="entry name" value="Hypoxan-DNA_Glyclase"/>
</dbReference>
<evidence type="ECO:0000313" key="2">
    <source>
        <dbReference type="EMBL" id="PXX40365.1"/>
    </source>
</evidence>
<comment type="caution">
    <text evidence="2">The sequence shown here is derived from an EMBL/GenBank/DDBJ whole genome shotgun (WGS) entry which is preliminary data.</text>
</comment>
<evidence type="ECO:0000259" key="1">
    <source>
        <dbReference type="SMART" id="SM00986"/>
    </source>
</evidence>
<proteinExistence type="predicted"/>
<reference evidence="2 3" key="1">
    <citation type="submission" date="2018-05" db="EMBL/GenBank/DDBJ databases">
        <title>Genomic Encyclopedia of Type Strains, Phase IV (KMG-IV): sequencing the most valuable type-strain genomes for metagenomic binning, comparative biology and taxonomic classification.</title>
        <authorList>
            <person name="Goeker M."/>
        </authorList>
    </citation>
    <scope>NUCLEOTIDE SEQUENCE [LARGE SCALE GENOMIC DNA]</scope>
    <source>
        <strain evidence="2 3">DSM 19792</strain>
    </source>
</reference>
<keyword evidence="3" id="KW-1185">Reference proteome</keyword>
<dbReference type="CDD" id="cd10032">
    <property type="entry name" value="UDG-F6_HDG"/>
    <property type="match status" value="1"/>
</dbReference>
<dbReference type="EMBL" id="QJKB01000008">
    <property type="protein sequence ID" value="PXX40365.1"/>
    <property type="molecule type" value="Genomic_DNA"/>
</dbReference>
<dbReference type="SUPFAM" id="SSF52141">
    <property type="entry name" value="Uracil-DNA glycosylase-like"/>
    <property type="match status" value="1"/>
</dbReference>
<evidence type="ECO:0000313" key="3">
    <source>
        <dbReference type="Proteomes" id="UP000247792"/>
    </source>
</evidence>
<dbReference type="Gene3D" id="3.40.470.10">
    <property type="entry name" value="Uracil-DNA glycosylase-like domain"/>
    <property type="match status" value="1"/>
</dbReference>
<organism evidence="2 3">
    <name type="scientific">Undibacterium pigrum</name>
    <dbReference type="NCBI Taxonomy" id="401470"/>
    <lineage>
        <taxon>Bacteria</taxon>
        <taxon>Pseudomonadati</taxon>
        <taxon>Pseudomonadota</taxon>
        <taxon>Betaproteobacteria</taxon>
        <taxon>Burkholderiales</taxon>
        <taxon>Oxalobacteraceae</taxon>
        <taxon>Undibacterium</taxon>
    </lineage>
</organism>
<dbReference type="InterPro" id="IPR005122">
    <property type="entry name" value="Uracil-DNA_glycosylase-like"/>
</dbReference>
<dbReference type="SMART" id="SM00986">
    <property type="entry name" value="UDG"/>
    <property type="match status" value="1"/>
</dbReference>
<protein>
    <submittedName>
        <fullName evidence="2">G/U mismatch-specific uracil-DNA glycosylase</fullName>
    </submittedName>
</protein>
<dbReference type="SMART" id="SM00987">
    <property type="entry name" value="UreE_C"/>
    <property type="match status" value="1"/>
</dbReference>
<name>A0A318IYJ3_9BURK</name>
<dbReference type="NCBIfam" id="TIGR04274">
    <property type="entry name" value="hypoxanDNAglyco"/>
    <property type="match status" value="1"/>
</dbReference>
<dbReference type="Pfam" id="PF03167">
    <property type="entry name" value="UDG"/>
    <property type="match status" value="1"/>
</dbReference>
<gene>
    <name evidence="2" type="ORF">DFR42_108200</name>
</gene>
<sequence>MGPDSTCNPETWPNIHPMKAPPSTMISSPALLQGFPPVVNAETHTLILGSFPGVASLDAAQYYAYKQNQFWRLVSASLGTDLVVLDYEQRLRGLLAHGIGLWDVFHSCVRTGSLDSAIREGKLNDFSMLQACHPKLRKLCFNGQTAGKMAAYFQEQGYLTAILPSSSPAYAMRSFEEKLQVWQSELQPQ</sequence>
<dbReference type="Proteomes" id="UP000247792">
    <property type="component" value="Unassembled WGS sequence"/>
</dbReference>